<evidence type="ECO:0000256" key="1">
    <source>
        <dbReference type="SAM" id="MobiDB-lite"/>
    </source>
</evidence>
<feature type="region of interest" description="Disordered" evidence="1">
    <location>
        <begin position="15"/>
        <end position="39"/>
    </location>
</feature>
<organism evidence="2">
    <name type="scientific">uncultured Rubrobacteraceae bacterium</name>
    <dbReference type="NCBI Taxonomy" id="349277"/>
    <lineage>
        <taxon>Bacteria</taxon>
        <taxon>Bacillati</taxon>
        <taxon>Actinomycetota</taxon>
        <taxon>Rubrobacteria</taxon>
        <taxon>Rubrobacterales</taxon>
        <taxon>Rubrobacteraceae</taxon>
        <taxon>environmental samples</taxon>
    </lineage>
</organism>
<gene>
    <name evidence="2" type="ORF">AVDCRST_MAG01-01-527</name>
</gene>
<proteinExistence type="predicted"/>
<dbReference type="EMBL" id="CADCUW010000084">
    <property type="protein sequence ID" value="CAA9391438.1"/>
    <property type="molecule type" value="Genomic_DNA"/>
</dbReference>
<name>A0A6J4NL43_9ACTN</name>
<feature type="non-terminal residue" evidence="2">
    <location>
        <position position="189"/>
    </location>
</feature>
<feature type="region of interest" description="Disordered" evidence="1">
    <location>
        <begin position="157"/>
        <end position="189"/>
    </location>
</feature>
<sequence length="189" mass="20860">GDLLPRLLYLGARQARREGRAGRRRRRRRRRHAPRPALLRRHRILHRSRLPAGRLVLDGHRGGTAGHLLHRPVRRHGKHPPLRRAGRGATRPVPGLQAGEPGPPPDTPLVSPRLARAHGRGLPDPRGRRAPALLAPLRLDVGEPRLLLQQRLLRPGVLPRQPRPHAAHDAGAARGAPAAGHETRGRGKL</sequence>
<feature type="compositionally biased region" description="Basic residues" evidence="1">
    <location>
        <begin position="22"/>
        <end position="39"/>
    </location>
</feature>
<dbReference type="AlphaFoldDB" id="A0A6J4NL43"/>
<feature type="region of interest" description="Disordered" evidence="1">
    <location>
        <begin position="73"/>
        <end position="129"/>
    </location>
</feature>
<reference evidence="2" key="1">
    <citation type="submission" date="2020-02" db="EMBL/GenBank/DDBJ databases">
        <authorList>
            <person name="Meier V. D."/>
        </authorList>
    </citation>
    <scope>NUCLEOTIDE SEQUENCE</scope>
    <source>
        <strain evidence="2">AVDCRST_MAG01</strain>
    </source>
</reference>
<protein>
    <submittedName>
        <fullName evidence="2">Uncharacterized protein</fullName>
    </submittedName>
</protein>
<accession>A0A6J4NL43</accession>
<feature type="compositionally biased region" description="Low complexity" evidence="1">
    <location>
        <begin position="169"/>
        <end position="180"/>
    </location>
</feature>
<feature type="non-terminal residue" evidence="2">
    <location>
        <position position="1"/>
    </location>
</feature>
<feature type="compositionally biased region" description="Basic residues" evidence="1">
    <location>
        <begin position="73"/>
        <end position="86"/>
    </location>
</feature>
<evidence type="ECO:0000313" key="2">
    <source>
        <dbReference type="EMBL" id="CAA9391438.1"/>
    </source>
</evidence>